<evidence type="ECO:0000256" key="4">
    <source>
        <dbReference type="ARBA" id="ARBA00023315"/>
    </source>
</evidence>
<evidence type="ECO:0000256" key="6">
    <source>
        <dbReference type="ARBA" id="ARBA00047604"/>
    </source>
</evidence>
<dbReference type="Pfam" id="PF06974">
    <property type="entry name" value="WS_DGAT_C"/>
    <property type="match status" value="1"/>
</dbReference>
<evidence type="ECO:0000256" key="9">
    <source>
        <dbReference type="SAM" id="MobiDB-lite"/>
    </source>
</evidence>
<evidence type="ECO:0000259" key="10">
    <source>
        <dbReference type="Pfam" id="PF03007"/>
    </source>
</evidence>
<keyword evidence="4" id="KW-0012">Acyltransferase</keyword>
<evidence type="ECO:0000256" key="1">
    <source>
        <dbReference type="ARBA" id="ARBA00004771"/>
    </source>
</evidence>
<dbReference type="EMBL" id="KZ819293">
    <property type="protein sequence ID" value="PWN98011.1"/>
    <property type="molecule type" value="Genomic_DNA"/>
</dbReference>
<dbReference type="GO" id="GO:0005886">
    <property type="term" value="C:plasma membrane"/>
    <property type="evidence" value="ECO:0007669"/>
    <property type="project" value="TreeGrafter"/>
</dbReference>
<comment type="similarity">
    <text evidence="5">In the N-terminal section; belongs to the long-chain O-acyltransferase family.</text>
</comment>
<evidence type="ECO:0000313" key="12">
    <source>
        <dbReference type="EMBL" id="PWN98011.1"/>
    </source>
</evidence>
<comment type="pathway">
    <text evidence="1">Glycerolipid metabolism; triacylglycerol biosynthesis.</text>
</comment>
<feature type="coiled-coil region" evidence="8">
    <location>
        <begin position="50"/>
        <end position="77"/>
    </location>
</feature>
<dbReference type="GeneID" id="37272525"/>
<dbReference type="GO" id="GO:0004144">
    <property type="term" value="F:diacylglycerol O-acyltransferase activity"/>
    <property type="evidence" value="ECO:0007669"/>
    <property type="project" value="UniProtKB-EC"/>
</dbReference>
<dbReference type="Pfam" id="PF03007">
    <property type="entry name" value="WS_DGAT_cat"/>
    <property type="match status" value="1"/>
</dbReference>
<dbReference type="InterPro" id="IPR009721">
    <property type="entry name" value="O-acyltransferase_WSD1_C"/>
</dbReference>
<evidence type="ECO:0000259" key="11">
    <source>
        <dbReference type="Pfam" id="PF06974"/>
    </source>
</evidence>
<dbReference type="InterPro" id="IPR004255">
    <property type="entry name" value="O-acyltransferase_WSD1_N"/>
</dbReference>
<organism evidence="12 13">
    <name type="scientific">Tilletiopsis washingtonensis</name>
    <dbReference type="NCBI Taxonomy" id="58919"/>
    <lineage>
        <taxon>Eukaryota</taxon>
        <taxon>Fungi</taxon>
        <taxon>Dikarya</taxon>
        <taxon>Basidiomycota</taxon>
        <taxon>Ustilaginomycotina</taxon>
        <taxon>Exobasidiomycetes</taxon>
        <taxon>Entylomatales</taxon>
        <taxon>Entylomatales incertae sedis</taxon>
        <taxon>Tilletiopsis</taxon>
    </lineage>
</organism>
<feature type="compositionally biased region" description="Low complexity" evidence="9">
    <location>
        <begin position="29"/>
        <end position="42"/>
    </location>
</feature>
<dbReference type="OrthoDB" id="619536at2759"/>
<comment type="catalytic activity">
    <reaction evidence="7">
        <text>an acyl-CoA + a 1,2-diacyl-sn-glycerol = a triacyl-sn-glycerol + CoA</text>
        <dbReference type="Rhea" id="RHEA:10868"/>
        <dbReference type="ChEBI" id="CHEBI:17815"/>
        <dbReference type="ChEBI" id="CHEBI:57287"/>
        <dbReference type="ChEBI" id="CHEBI:58342"/>
        <dbReference type="ChEBI" id="CHEBI:64615"/>
        <dbReference type="EC" id="2.3.1.20"/>
    </reaction>
</comment>
<comment type="pathway">
    <text evidence="2">Lipid metabolism.</text>
</comment>
<gene>
    <name evidence="12" type="ORF">FA09DRAFT_35859</name>
</gene>
<keyword evidence="8" id="KW-0175">Coiled coil</keyword>
<feature type="compositionally biased region" description="Low complexity" evidence="9">
    <location>
        <begin position="10"/>
        <end position="20"/>
    </location>
</feature>
<feature type="domain" description="O-acyltransferase WSD1-like N-terminal" evidence="10">
    <location>
        <begin position="113"/>
        <end position="258"/>
    </location>
</feature>
<dbReference type="InterPro" id="IPR045034">
    <property type="entry name" value="O-acyltransferase_WSD1-like"/>
</dbReference>
<dbReference type="PANTHER" id="PTHR31650:SF1">
    <property type="entry name" value="WAX ESTER SYNTHASE_DIACYLGLYCEROL ACYLTRANSFERASE 4-RELATED"/>
    <property type="match status" value="1"/>
</dbReference>
<comment type="catalytic activity">
    <reaction evidence="6">
        <text>a long chain fatty alcohol + a fatty acyl-CoA = a long-chain alcohol wax ester + CoA</text>
        <dbReference type="Rhea" id="RHEA:38443"/>
        <dbReference type="ChEBI" id="CHEBI:17135"/>
        <dbReference type="ChEBI" id="CHEBI:57287"/>
        <dbReference type="ChEBI" id="CHEBI:77636"/>
        <dbReference type="ChEBI" id="CHEBI:235323"/>
        <dbReference type="EC" id="2.3.1.75"/>
    </reaction>
</comment>
<feature type="region of interest" description="Disordered" evidence="9">
    <location>
        <begin position="1"/>
        <end position="45"/>
    </location>
</feature>
<keyword evidence="13" id="KW-1185">Reference proteome</keyword>
<accession>A0A316Z8V8</accession>
<name>A0A316Z8V8_9BASI</name>
<evidence type="ECO:0000256" key="2">
    <source>
        <dbReference type="ARBA" id="ARBA00005189"/>
    </source>
</evidence>
<dbReference type="STRING" id="58919.A0A316Z8V8"/>
<dbReference type="GO" id="GO:0047196">
    <property type="term" value="F:long-chain-alcohol O-fatty-acyltransferase activity"/>
    <property type="evidence" value="ECO:0007669"/>
    <property type="project" value="UniProtKB-EC"/>
</dbReference>
<keyword evidence="3" id="KW-0808">Transferase</keyword>
<evidence type="ECO:0000256" key="5">
    <source>
        <dbReference type="ARBA" id="ARBA00024360"/>
    </source>
</evidence>
<sequence>MGAQQQQHFSSTRSSSAASTPAQYDSDDGAATPRTPGGTAAPRLRRSRSALWLQRAAAKAQEQRAHLERQLAEEIVLRRDAIGGIDNMWLLLSNSTSSFNPVCTATYTFKQPPSMDGMRAALGKQVELFPKYKQRLANVGRRWHGASFVDDPHYSVDRHLFEEDLPGEAGKRELEDFTARFIAKEWDFTKPLWETYIFPNYRNPKTGARGAMVTRGHHTLTDGQGFVMSQLMITSYGPELERQLHEGASTMHAARRGRARPSRIHKGLKPLDKYRHVLAVQLLMFGFFWTAYMLNALRNAWGSFMQTIVISFWFCFTSWRQRYATSAYKGDRVKEREFSTSQPFKISDIKLCQRAFSGSRPGGWLDRIGGKRARALGGHITLNDLLVTVISDAILAEMEQTKQVELPGIIPWIQRRANAILPSRIALMIPISIRPLDNTQMQNWSTGSVAYLSSGEGLPTSASAMHKRLHSNSAALNVLKQGWLPTIAFWAIQLTGQAPLLFPSALWTPFRSIVRFYSDLTLGCFTAVLTNVPGPQGTVHLAGTDIVQWTASPPQAGKGTLGIGIISYDGHVRVTIVADHVKGAPSEGVAHRITAKVERRFQQYLEVAEDIAGRSKAS</sequence>
<reference evidence="12 13" key="1">
    <citation type="journal article" date="2018" name="Mol. Biol. Evol.">
        <title>Broad Genomic Sampling Reveals a Smut Pathogenic Ancestry of the Fungal Clade Ustilaginomycotina.</title>
        <authorList>
            <person name="Kijpornyongpan T."/>
            <person name="Mondo S.J."/>
            <person name="Barry K."/>
            <person name="Sandor L."/>
            <person name="Lee J."/>
            <person name="Lipzen A."/>
            <person name="Pangilinan J."/>
            <person name="LaButti K."/>
            <person name="Hainaut M."/>
            <person name="Henrissat B."/>
            <person name="Grigoriev I.V."/>
            <person name="Spatafora J.W."/>
            <person name="Aime M.C."/>
        </authorList>
    </citation>
    <scope>NUCLEOTIDE SEQUENCE [LARGE SCALE GENOMIC DNA]</scope>
    <source>
        <strain evidence="12 13">MCA 4186</strain>
    </source>
</reference>
<dbReference type="GO" id="GO:0019432">
    <property type="term" value="P:triglyceride biosynthetic process"/>
    <property type="evidence" value="ECO:0007669"/>
    <property type="project" value="UniProtKB-UniPathway"/>
</dbReference>
<dbReference type="RefSeq" id="XP_025598290.1">
    <property type="nucleotide sequence ID" value="XM_025744981.1"/>
</dbReference>
<dbReference type="Proteomes" id="UP000245946">
    <property type="component" value="Unassembled WGS sequence"/>
</dbReference>
<feature type="domain" description="O-acyltransferase WSD1 C-terminal" evidence="11">
    <location>
        <begin position="458"/>
        <end position="580"/>
    </location>
</feature>
<protein>
    <submittedName>
        <fullName evidence="12">Uncharacterized protein</fullName>
    </submittedName>
</protein>
<dbReference type="PANTHER" id="PTHR31650">
    <property type="entry name" value="O-ACYLTRANSFERASE (WSD1-LIKE) FAMILY PROTEIN"/>
    <property type="match status" value="1"/>
</dbReference>
<proteinExistence type="inferred from homology"/>
<dbReference type="AlphaFoldDB" id="A0A316Z8V8"/>
<dbReference type="UniPathway" id="UPA00282"/>
<evidence type="ECO:0000256" key="3">
    <source>
        <dbReference type="ARBA" id="ARBA00022679"/>
    </source>
</evidence>
<evidence type="ECO:0000256" key="7">
    <source>
        <dbReference type="ARBA" id="ARBA00048109"/>
    </source>
</evidence>
<evidence type="ECO:0000313" key="13">
    <source>
        <dbReference type="Proteomes" id="UP000245946"/>
    </source>
</evidence>
<evidence type="ECO:0000256" key="8">
    <source>
        <dbReference type="SAM" id="Coils"/>
    </source>
</evidence>